<gene>
    <name evidence="18" type="primary">DPL1</name>
    <name evidence="18" type="ORF">IWW36_002245</name>
</gene>
<dbReference type="PANTHER" id="PTHR42735">
    <property type="match status" value="1"/>
</dbReference>
<evidence type="ECO:0000256" key="10">
    <source>
        <dbReference type="ARBA" id="ARBA00023098"/>
    </source>
</evidence>
<proteinExistence type="inferred from homology"/>
<evidence type="ECO:0000256" key="6">
    <source>
        <dbReference type="ARBA" id="ARBA00022824"/>
    </source>
</evidence>
<dbReference type="SUPFAM" id="SSF53383">
    <property type="entry name" value="PLP-dependent transferases"/>
    <property type="match status" value="1"/>
</dbReference>
<keyword evidence="5" id="KW-0812">Transmembrane</keyword>
<accession>A0A9W8I8C1</accession>
<dbReference type="Proteomes" id="UP001139887">
    <property type="component" value="Unassembled WGS sequence"/>
</dbReference>
<dbReference type="Gene3D" id="3.90.1150.10">
    <property type="entry name" value="Aspartate Aminotransferase, domain 1"/>
    <property type="match status" value="1"/>
</dbReference>
<keyword evidence="9" id="KW-1133">Transmembrane helix</keyword>
<dbReference type="EC" id="4.1.2.27" evidence="14"/>
<dbReference type="InterPro" id="IPR015424">
    <property type="entry name" value="PyrdxlP-dep_Trfase"/>
</dbReference>
<evidence type="ECO:0000256" key="14">
    <source>
        <dbReference type="ARBA" id="ARBA00038965"/>
    </source>
</evidence>
<dbReference type="InterPro" id="IPR015421">
    <property type="entry name" value="PyrdxlP-dep_Trfase_major"/>
</dbReference>
<dbReference type="FunFam" id="6.10.140.2150:FF:000001">
    <property type="entry name" value="Sphingosine-1-phosphate lyase 1"/>
    <property type="match status" value="1"/>
</dbReference>
<comment type="pathway">
    <text evidence="4">Sphingolipid metabolism.</text>
</comment>
<comment type="subcellular location">
    <subcellularLocation>
        <location evidence="2">Endoplasmic reticulum membrane</location>
        <topology evidence="2">Single-pass membrane protein</topology>
    </subcellularLocation>
</comment>
<evidence type="ECO:0000256" key="9">
    <source>
        <dbReference type="ARBA" id="ARBA00022989"/>
    </source>
</evidence>
<dbReference type="Gene3D" id="6.10.140.2150">
    <property type="match status" value="1"/>
</dbReference>
<dbReference type="GO" id="GO:0019752">
    <property type="term" value="P:carboxylic acid metabolic process"/>
    <property type="evidence" value="ECO:0007669"/>
    <property type="project" value="InterPro"/>
</dbReference>
<dbReference type="AlphaFoldDB" id="A0A9W8I8C1"/>
<keyword evidence="8" id="KW-0746">Sphingolipid metabolism</keyword>
<comment type="pathway">
    <text evidence="3">Lipid metabolism; sphingolipid metabolism.</text>
</comment>
<dbReference type="GO" id="GO:0030149">
    <property type="term" value="P:sphingolipid catabolic process"/>
    <property type="evidence" value="ECO:0007669"/>
    <property type="project" value="TreeGrafter"/>
</dbReference>
<reference evidence="18" key="1">
    <citation type="submission" date="2022-07" db="EMBL/GenBank/DDBJ databases">
        <title>Phylogenomic reconstructions and comparative analyses of Kickxellomycotina fungi.</title>
        <authorList>
            <person name="Reynolds N.K."/>
            <person name="Stajich J.E."/>
            <person name="Barry K."/>
            <person name="Grigoriev I.V."/>
            <person name="Crous P."/>
            <person name="Smith M.E."/>
        </authorList>
    </citation>
    <scope>NUCLEOTIDE SEQUENCE</scope>
    <source>
        <strain evidence="18">NRRL 1566</strain>
    </source>
</reference>
<evidence type="ECO:0000256" key="13">
    <source>
        <dbReference type="ARBA" id="ARBA00038302"/>
    </source>
</evidence>
<dbReference type="GO" id="GO:0005789">
    <property type="term" value="C:endoplasmic reticulum membrane"/>
    <property type="evidence" value="ECO:0007669"/>
    <property type="project" value="UniProtKB-SubCell"/>
</dbReference>
<comment type="caution">
    <text evidence="18">The sequence shown here is derived from an EMBL/GenBank/DDBJ whole genome shotgun (WGS) entry which is preliminary data.</text>
</comment>
<evidence type="ECO:0000256" key="2">
    <source>
        <dbReference type="ARBA" id="ARBA00004389"/>
    </source>
</evidence>
<keyword evidence="12 17" id="KW-0456">Lyase</keyword>
<dbReference type="PANTHER" id="PTHR42735:SF6">
    <property type="entry name" value="SPHINGOSINE-1-PHOSPHATE LYASE 1"/>
    <property type="match status" value="1"/>
</dbReference>
<dbReference type="InterPro" id="IPR050477">
    <property type="entry name" value="GrpII_AminoAcid_Decarb"/>
</dbReference>
<evidence type="ECO:0000313" key="18">
    <source>
        <dbReference type="EMBL" id="KAJ2849982.1"/>
    </source>
</evidence>
<evidence type="ECO:0000256" key="15">
    <source>
        <dbReference type="ARBA" id="ARBA00042568"/>
    </source>
</evidence>
<keyword evidence="19" id="KW-1185">Reference proteome</keyword>
<keyword evidence="6" id="KW-0256">Endoplasmic reticulum</keyword>
<dbReference type="GO" id="GO:0008117">
    <property type="term" value="F:sphinganine-1-phosphate aldolase activity"/>
    <property type="evidence" value="ECO:0007669"/>
    <property type="project" value="UniProtKB-EC"/>
</dbReference>
<evidence type="ECO:0000256" key="3">
    <source>
        <dbReference type="ARBA" id="ARBA00004760"/>
    </source>
</evidence>
<evidence type="ECO:0000256" key="12">
    <source>
        <dbReference type="ARBA" id="ARBA00023239"/>
    </source>
</evidence>
<organism evidence="18 19">
    <name type="scientific">Coemansia brasiliensis</name>
    <dbReference type="NCBI Taxonomy" id="2650707"/>
    <lineage>
        <taxon>Eukaryota</taxon>
        <taxon>Fungi</taxon>
        <taxon>Fungi incertae sedis</taxon>
        <taxon>Zoopagomycota</taxon>
        <taxon>Kickxellomycotina</taxon>
        <taxon>Kickxellomycetes</taxon>
        <taxon>Kickxellales</taxon>
        <taxon>Kickxellaceae</taxon>
        <taxon>Coemansia</taxon>
    </lineage>
</organism>
<evidence type="ECO:0000256" key="7">
    <source>
        <dbReference type="ARBA" id="ARBA00022898"/>
    </source>
</evidence>
<comment type="cofactor">
    <cofactor evidence="1 16 17">
        <name>pyridoxal 5'-phosphate</name>
        <dbReference type="ChEBI" id="CHEBI:597326"/>
    </cofactor>
</comment>
<evidence type="ECO:0000256" key="5">
    <source>
        <dbReference type="ARBA" id="ARBA00022692"/>
    </source>
</evidence>
<dbReference type="Pfam" id="PF00282">
    <property type="entry name" value="Pyridoxal_deC"/>
    <property type="match status" value="1"/>
</dbReference>
<evidence type="ECO:0000313" key="19">
    <source>
        <dbReference type="Proteomes" id="UP001139887"/>
    </source>
</evidence>
<sequence>MTNAISTLARFDWQRMASFTIKNPRQAFVNAAIAYLVFRQAVKGVKKVSVYGLQRMLALLWRKVAGGLIYHVRRAPGAGAVVQRNIAKAIKDIEDSMNIDLPGETKYLAIPEHSMTDEEILAVLQRRQNEAGVDWKNGRASGAVYHGGEELARLTNEAYAMFSLANPLHPGVFPGLRRLEAEVVRMVLNLYNATSECCGTTTSGGTESIIMAVRAHVMWGRKARGIESPNIVVPITAHAAFDKAAEYFNIGITHIPVDPKTQKVDVKAMKRAIDSDTVLIVGSSVTYPHGVSDDLAALSDLAIKYKIGFHVDSCLGSFIVPFLKEAGFPEVVCDFRLPGVTSISCDTHKYGFAPKGTSVVMYANKQLRHYQYFTIATWPGGIYASPTIAGSRCGAVIASCWAAMAKMGREGYLEECKQIVSSRVKIQHAIEQIPELYIVGEPSASVVAFSSRWPVNIYGVMDELKKRGWELNPMQDPPALHIACTRLTVPVTDELIRDLNESVAAVKANPDGYNNGSQAIYGFAATVPDTTIVDEVAQGFIDTLYAV</sequence>
<dbReference type="InterPro" id="IPR002129">
    <property type="entry name" value="PyrdxlP-dep_de-COase"/>
</dbReference>
<comment type="similarity">
    <text evidence="13">Belongs to the group II decarboxylase family. Sphingosine-1-phosphate lyase subfamily.</text>
</comment>
<keyword evidence="10" id="KW-0443">Lipid metabolism</keyword>
<dbReference type="EMBL" id="JANBUW010000049">
    <property type="protein sequence ID" value="KAJ2849982.1"/>
    <property type="molecule type" value="Genomic_DNA"/>
</dbReference>
<dbReference type="OrthoDB" id="10254570at2759"/>
<evidence type="ECO:0000256" key="17">
    <source>
        <dbReference type="RuleBase" id="RU000382"/>
    </source>
</evidence>
<dbReference type="Gene3D" id="3.40.640.10">
    <property type="entry name" value="Type I PLP-dependent aspartate aminotransferase-like (Major domain)"/>
    <property type="match status" value="1"/>
</dbReference>
<keyword evidence="11" id="KW-0472">Membrane</keyword>
<evidence type="ECO:0000256" key="11">
    <source>
        <dbReference type="ARBA" id="ARBA00023136"/>
    </source>
</evidence>
<protein>
    <recommendedName>
        <fullName evidence="14">sphinganine-1-phosphate aldolase</fullName>
        <ecNumber evidence="14">4.1.2.27</ecNumber>
    </recommendedName>
    <alternativeName>
        <fullName evidence="15">Sphingosine-1-phosphate aldolase</fullName>
    </alternativeName>
</protein>
<evidence type="ECO:0000256" key="4">
    <source>
        <dbReference type="ARBA" id="ARBA00004991"/>
    </source>
</evidence>
<feature type="modified residue" description="N6-(pyridoxal phosphate)lysine" evidence="16">
    <location>
        <position position="349"/>
    </location>
</feature>
<evidence type="ECO:0000256" key="8">
    <source>
        <dbReference type="ARBA" id="ARBA00022919"/>
    </source>
</evidence>
<dbReference type="GO" id="GO:0030170">
    <property type="term" value="F:pyridoxal phosphate binding"/>
    <property type="evidence" value="ECO:0007669"/>
    <property type="project" value="InterPro"/>
</dbReference>
<keyword evidence="7 16" id="KW-0663">Pyridoxal phosphate</keyword>
<name>A0A9W8I8C1_9FUNG</name>
<dbReference type="InterPro" id="IPR015422">
    <property type="entry name" value="PyrdxlP-dep_Trfase_small"/>
</dbReference>
<evidence type="ECO:0000256" key="1">
    <source>
        <dbReference type="ARBA" id="ARBA00001933"/>
    </source>
</evidence>
<evidence type="ECO:0000256" key="16">
    <source>
        <dbReference type="PIRSR" id="PIRSR602129-50"/>
    </source>
</evidence>
<dbReference type="FunFam" id="3.40.640.10:FF:000020">
    <property type="entry name" value="sphingosine-1-phosphate lyase 1"/>
    <property type="match status" value="1"/>
</dbReference>